<dbReference type="GO" id="GO:0032259">
    <property type="term" value="P:methylation"/>
    <property type="evidence" value="ECO:0007669"/>
    <property type="project" value="UniProtKB-KW"/>
</dbReference>
<reference evidence="2" key="1">
    <citation type="submission" date="2022-10" db="EMBL/GenBank/DDBJ databases">
        <authorList>
            <person name="Chen Y."/>
            <person name="Dougan E. K."/>
            <person name="Chan C."/>
            <person name="Rhodes N."/>
            <person name="Thang M."/>
        </authorList>
    </citation>
    <scope>NUCLEOTIDE SEQUENCE</scope>
</reference>
<dbReference type="EMBL" id="CAMXCT010000866">
    <property type="protein sequence ID" value="CAI3984156.1"/>
    <property type="molecule type" value="Genomic_DNA"/>
</dbReference>
<keyword evidence="5" id="KW-1185">Reference proteome</keyword>
<feature type="compositionally biased region" description="Basic residues" evidence="1">
    <location>
        <begin position="364"/>
        <end position="376"/>
    </location>
</feature>
<sequence length="376" mass="41953">MSTMVKPREAISDTTRWSISLVEASKAQAKRREEEERFKRWNAGNHDSTAFFRKMGQSVADTERYKAQCRSAALASPSRNAEEKVSLDCTTRHVDVAKAFADFSNVCVVPHPEIAGTMGMNADGTVDAPKGLMHLKDQEKRVVEVLRVAAGELADLVESSVPAVRAAEALLSQEGNEGRTSGPPDAPAAPKKAGEGSEYTEESSEEEQVSVEIEDEEAPAVVGDKDKRGASKEAPESLEKEAKVEGHSPGEREVSPSSRGRELELYPACKASTKHYKRKLQDERQEEKRQRDSGSRGSRRPVSPEKRSRRASPGHGEEEESEGRAPLPRRQPRGAQPRDRGSRGRKKRERAKEFTRKKIEERRARKKQKQWHQKPK</sequence>
<dbReference type="AlphaFoldDB" id="A0A9P1FQ78"/>
<feature type="region of interest" description="Disordered" evidence="1">
    <location>
        <begin position="172"/>
        <end position="376"/>
    </location>
</feature>
<evidence type="ECO:0000313" key="4">
    <source>
        <dbReference type="EMBL" id="CAL4771468.1"/>
    </source>
</evidence>
<dbReference type="Proteomes" id="UP001152797">
    <property type="component" value="Unassembled WGS sequence"/>
</dbReference>
<gene>
    <name evidence="2" type="ORF">C1SCF055_LOCUS11706</name>
</gene>
<name>A0A9P1FQ78_9DINO</name>
<dbReference type="EMBL" id="CAMXCT020000866">
    <property type="protein sequence ID" value="CAL1137531.1"/>
    <property type="molecule type" value="Genomic_DNA"/>
</dbReference>
<dbReference type="GO" id="GO:0008168">
    <property type="term" value="F:methyltransferase activity"/>
    <property type="evidence" value="ECO:0007669"/>
    <property type="project" value="UniProtKB-KW"/>
</dbReference>
<proteinExistence type="predicted"/>
<keyword evidence="4" id="KW-0489">Methyltransferase</keyword>
<evidence type="ECO:0000313" key="3">
    <source>
        <dbReference type="EMBL" id="CAL1137531.1"/>
    </source>
</evidence>
<comment type="caution">
    <text evidence="2">The sequence shown here is derived from an EMBL/GenBank/DDBJ whole genome shotgun (WGS) entry which is preliminary data.</text>
</comment>
<evidence type="ECO:0000313" key="2">
    <source>
        <dbReference type="EMBL" id="CAI3984156.1"/>
    </source>
</evidence>
<organism evidence="2">
    <name type="scientific">Cladocopium goreaui</name>
    <dbReference type="NCBI Taxonomy" id="2562237"/>
    <lineage>
        <taxon>Eukaryota</taxon>
        <taxon>Sar</taxon>
        <taxon>Alveolata</taxon>
        <taxon>Dinophyceae</taxon>
        <taxon>Suessiales</taxon>
        <taxon>Symbiodiniaceae</taxon>
        <taxon>Cladocopium</taxon>
    </lineage>
</organism>
<protein>
    <submittedName>
        <fullName evidence="4">Methyltransferase FkbM domain-containing protein</fullName>
    </submittedName>
</protein>
<dbReference type="EMBL" id="CAMXCT030000866">
    <property type="protein sequence ID" value="CAL4771468.1"/>
    <property type="molecule type" value="Genomic_DNA"/>
</dbReference>
<feature type="compositionally biased region" description="Acidic residues" evidence="1">
    <location>
        <begin position="198"/>
        <end position="218"/>
    </location>
</feature>
<reference evidence="3" key="2">
    <citation type="submission" date="2024-04" db="EMBL/GenBank/DDBJ databases">
        <authorList>
            <person name="Chen Y."/>
            <person name="Shah S."/>
            <person name="Dougan E. K."/>
            <person name="Thang M."/>
            <person name="Chan C."/>
        </authorList>
    </citation>
    <scope>NUCLEOTIDE SEQUENCE [LARGE SCALE GENOMIC DNA]</scope>
</reference>
<feature type="compositionally biased region" description="Basic and acidic residues" evidence="1">
    <location>
        <begin position="223"/>
        <end position="264"/>
    </location>
</feature>
<feature type="compositionally biased region" description="Basic and acidic residues" evidence="1">
    <location>
        <begin position="350"/>
        <end position="363"/>
    </location>
</feature>
<evidence type="ECO:0000256" key="1">
    <source>
        <dbReference type="SAM" id="MobiDB-lite"/>
    </source>
</evidence>
<evidence type="ECO:0000313" key="5">
    <source>
        <dbReference type="Proteomes" id="UP001152797"/>
    </source>
</evidence>
<accession>A0A9P1FQ78</accession>
<feature type="compositionally biased region" description="Basic and acidic residues" evidence="1">
    <location>
        <begin position="279"/>
        <end position="294"/>
    </location>
</feature>
<keyword evidence="4" id="KW-0808">Transferase</keyword>